<comment type="caution">
    <text evidence="2">The sequence shown here is derived from an EMBL/GenBank/DDBJ whole genome shotgun (WGS) entry which is preliminary data.</text>
</comment>
<name>A0A323UQT0_RHOPL</name>
<organism evidence="2 3">
    <name type="scientific">Rhodopseudomonas palustris</name>
    <dbReference type="NCBI Taxonomy" id="1076"/>
    <lineage>
        <taxon>Bacteria</taxon>
        <taxon>Pseudomonadati</taxon>
        <taxon>Pseudomonadota</taxon>
        <taxon>Alphaproteobacteria</taxon>
        <taxon>Hyphomicrobiales</taxon>
        <taxon>Nitrobacteraceae</taxon>
        <taxon>Rhodopseudomonas</taxon>
    </lineage>
</organism>
<accession>A0A323UQT0</accession>
<evidence type="ECO:0000313" key="3">
    <source>
        <dbReference type="Proteomes" id="UP000248134"/>
    </source>
</evidence>
<dbReference type="RefSeq" id="WP_110788115.1">
    <property type="nucleotide sequence ID" value="NZ_QKQS01000026.1"/>
</dbReference>
<dbReference type="AlphaFoldDB" id="A0A323UQT0"/>
<dbReference type="Pfam" id="PF00561">
    <property type="entry name" value="Abhydrolase_1"/>
    <property type="match status" value="1"/>
</dbReference>
<dbReference type="OrthoDB" id="9808398at2"/>
<keyword evidence="2" id="KW-0378">Hydrolase</keyword>
<proteinExistence type="predicted"/>
<protein>
    <submittedName>
        <fullName evidence="2">Alpha/beta hydrolase</fullName>
    </submittedName>
</protein>
<dbReference type="PANTHER" id="PTHR46438:SF2">
    <property type="entry name" value="ALPHA_BETA-HYDROLASES SUPERFAMILY PROTEIN"/>
    <property type="match status" value="1"/>
</dbReference>
<dbReference type="PANTHER" id="PTHR46438">
    <property type="entry name" value="ALPHA/BETA-HYDROLASES SUPERFAMILY PROTEIN"/>
    <property type="match status" value="1"/>
</dbReference>
<dbReference type="EMBL" id="QKQS01000026">
    <property type="protein sequence ID" value="PZA10008.1"/>
    <property type="molecule type" value="Genomic_DNA"/>
</dbReference>
<reference evidence="2 3" key="1">
    <citation type="submission" date="2018-06" db="EMBL/GenBank/DDBJ databases">
        <title>Draft Whole-Genome Sequence of the purple photosynthetic bacterium Rhodospeudomonas palustris XCP.</title>
        <authorList>
            <person name="Rayyan A."/>
            <person name="Meyer T.E."/>
            <person name="Kyndt J.A."/>
        </authorList>
    </citation>
    <scope>NUCLEOTIDE SEQUENCE [LARGE SCALE GENOMIC DNA]</scope>
    <source>
        <strain evidence="2 3">XCP</strain>
    </source>
</reference>
<evidence type="ECO:0000313" key="2">
    <source>
        <dbReference type="EMBL" id="PZA10008.1"/>
    </source>
</evidence>
<evidence type="ECO:0000259" key="1">
    <source>
        <dbReference type="Pfam" id="PF00561"/>
    </source>
</evidence>
<dbReference type="Proteomes" id="UP000248134">
    <property type="component" value="Unassembled WGS sequence"/>
</dbReference>
<dbReference type="SUPFAM" id="SSF53474">
    <property type="entry name" value="alpha/beta-Hydrolases"/>
    <property type="match status" value="1"/>
</dbReference>
<dbReference type="InterPro" id="IPR000073">
    <property type="entry name" value="AB_hydrolase_1"/>
</dbReference>
<dbReference type="GO" id="GO:0016787">
    <property type="term" value="F:hydrolase activity"/>
    <property type="evidence" value="ECO:0007669"/>
    <property type="project" value="UniProtKB-KW"/>
</dbReference>
<feature type="domain" description="AB hydrolase-1" evidence="1">
    <location>
        <begin position="57"/>
        <end position="160"/>
    </location>
</feature>
<gene>
    <name evidence="2" type="ORF">DNX69_22015</name>
</gene>
<dbReference type="Gene3D" id="3.40.50.1820">
    <property type="entry name" value="alpha/beta hydrolase"/>
    <property type="match status" value="1"/>
</dbReference>
<dbReference type="InterPro" id="IPR029058">
    <property type="entry name" value="AB_hydrolase_fold"/>
</dbReference>
<sequence length="331" mass="36827">MPLVSGQTIDAGRIKQNHARASLANPVAGARTDITSVVGRLAVYAAGDTKPDGSGTPLLLIHSINAAGSAYEVKPLYDYYAQHRPVYAIDLPGFGQSDRDDREYTARMMTDAVHAAVEQIRRIHGEQPIDALALSLASEFLARAATETPQAFRSLGLISPTGFEGKARDARTPGTRGRSWIIDVLRVKLWDRGFFKMLTARPVIRKFLEKAWGSKNIDEPMVDYDYATTHQPGARHAPYYFVAGFMFSTDILNVYEQLRLPVWMAHGVRGDFVDYRHKSRVAGRSNWTIVQFDTGAFPHFEVLDQVVSSYEKFLTELQPSDANKPTLVHSA</sequence>